<evidence type="ECO:0000313" key="1">
    <source>
        <dbReference type="EMBL" id="ANC50393.1"/>
    </source>
</evidence>
<evidence type="ECO:0000313" key="2">
    <source>
        <dbReference type="Proteomes" id="UP000059113"/>
    </source>
</evidence>
<name>A0A168M159_9SPHN</name>
<dbReference type="AlphaFoldDB" id="A0A168M159"/>
<keyword evidence="2" id="KW-1185">Reference proteome</keyword>
<dbReference type="Proteomes" id="UP000059113">
    <property type="component" value="Chromosome"/>
</dbReference>
<accession>A0A168M159</accession>
<organism evidence="1 2">
    <name type="scientific">Aurantiacibacter atlanticus</name>
    <dbReference type="NCBI Taxonomy" id="1648404"/>
    <lineage>
        <taxon>Bacteria</taxon>
        <taxon>Pseudomonadati</taxon>
        <taxon>Pseudomonadota</taxon>
        <taxon>Alphaproteobacteria</taxon>
        <taxon>Sphingomonadales</taxon>
        <taxon>Erythrobacteraceae</taxon>
        <taxon>Aurantiacibacter</taxon>
    </lineage>
</organism>
<gene>
    <name evidence="1" type="ORF">CP97_14707</name>
</gene>
<dbReference type="KEGG" id="ery:CP97_14707"/>
<sequence length="40" mass="4592">MMGEQMAAQAILGKHRTIRLTRMAARRKIRETIVGMHNGR</sequence>
<proteinExistence type="predicted"/>
<reference evidence="1 2" key="1">
    <citation type="journal article" date="2015" name="Int. J. Syst. Evol. Microbiol.">
        <title>Erythrobacter atlanticus sp. nov., a bacterium from ocean sediment able to degrade polycyclic aromatic hydrocarbons.</title>
        <authorList>
            <person name="Zhuang L."/>
            <person name="Liu Y."/>
            <person name="Wang L."/>
            <person name="Wang W."/>
            <person name="Shao Z."/>
        </authorList>
    </citation>
    <scope>NUCLEOTIDE SEQUENCE [LARGE SCALE GENOMIC DNA]</scope>
    <source>
        <strain evidence="2">s21-N3</strain>
    </source>
</reference>
<protein>
    <submittedName>
        <fullName evidence="1">Uncharacterized protein</fullName>
    </submittedName>
</protein>
<reference evidence="2" key="2">
    <citation type="submission" date="2015-04" db="EMBL/GenBank/DDBJ databases">
        <title>The complete genome sequence of Erythrobacter sp. s21-N3.</title>
        <authorList>
            <person name="Zhuang L."/>
            <person name="Liu Y."/>
            <person name="Shao Z."/>
        </authorList>
    </citation>
    <scope>NUCLEOTIDE SEQUENCE [LARGE SCALE GENOMIC DNA]</scope>
    <source>
        <strain evidence="2">s21-N3</strain>
    </source>
</reference>
<dbReference type="EMBL" id="CP011310">
    <property type="protein sequence ID" value="ANC50393.1"/>
    <property type="molecule type" value="Genomic_DNA"/>
</dbReference>